<dbReference type="AlphaFoldDB" id="A0A4Q1CH74"/>
<dbReference type="EMBL" id="SDHW01000004">
    <property type="protein sequence ID" value="RXK59317.1"/>
    <property type="molecule type" value="Genomic_DNA"/>
</dbReference>
<keyword evidence="3" id="KW-1185">Reference proteome</keyword>
<dbReference type="OrthoDB" id="1100665at2"/>
<feature type="chain" id="PRO_5020856848" evidence="1">
    <location>
        <begin position="20"/>
        <end position="230"/>
    </location>
</feature>
<comment type="caution">
    <text evidence="2">The sequence shown here is derived from an EMBL/GenBank/DDBJ whole genome shotgun (WGS) entry which is preliminary data.</text>
</comment>
<protein>
    <submittedName>
        <fullName evidence="2">Uncharacterized protein</fullName>
    </submittedName>
</protein>
<feature type="signal peptide" evidence="1">
    <location>
        <begin position="1"/>
        <end position="19"/>
    </location>
</feature>
<organism evidence="2 3">
    <name type="scientific">Lacibacter luteus</name>
    <dbReference type="NCBI Taxonomy" id="2508719"/>
    <lineage>
        <taxon>Bacteria</taxon>
        <taxon>Pseudomonadati</taxon>
        <taxon>Bacteroidota</taxon>
        <taxon>Chitinophagia</taxon>
        <taxon>Chitinophagales</taxon>
        <taxon>Chitinophagaceae</taxon>
        <taxon>Lacibacter</taxon>
    </lineage>
</organism>
<name>A0A4Q1CH74_9BACT</name>
<proteinExistence type="predicted"/>
<dbReference type="RefSeq" id="WP_129131621.1">
    <property type="nucleotide sequence ID" value="NZ_SDHW01000004.1"/>
</dbReference>
<reference evidence="2 3" key="1">
    <citation type="submission" date="2019-01" db="EMBL/GenBank/DDBJ databases">
        <title>Lacibacter sp. strain TTM-7.</title>
        <authorList>
            <person name="Chen W.-M."/>
        </authorList>
    </citation>
    <scope>NUCLEOTIDE SEQUENCE [LARGE SCALE GENOMIC DNA]</scope>
    <source>
        <strain evidence="2 3">TTM-7</strain>
    </source>
</reference>
<evidence type="ECO:0000313" key="3">
    <source>
        <dbReference type="Proteomes" id="UP000290204"/>
    </source>
</evidence>
<sequence length="230" mass="26375">MSKFFLTAILITAFVTSNAQEIKYYTVRPGENIFDKVPAEEIYAYDQFEQGIVVFKSGEKSAAMMNYHFFYEEMLFINGSKDTLALLNLGEVDCIYIKGDQYFYAKDRFVKMDTTVNDIKLANAGFFTTVAMKKLGAYGTATDGSMNQYVGFTAPNGRKVDLTPNTVTTYSFRKTLFIADKFNRFVPVNKKNIYNLYPEKQAQLKTYLQNNEVDFFSRKDIVALLVYMSK</sequence>
<keyword evidence="1" id="KW-0732">Signal</keyword>
<gene>
    <name evidence="2" type="ORF">ESA94_14350</name>
</gene>
<accession>A0A4Q1CH74</accession>
<evidence type="ECO:0000256" key="1">
    <source>
        <dbReference type="SAM" id="SignalP"/>
    </source>
</evidence>
<dbReference type="Proteomes" id="UP000290204">
    <property type="component" value="Unassembled WGS sequence"/>
</dbReference>
<evidence type="ECO:0000313" key="2">
    <source>
        <dbReference type="EMBL" id="RXK59317.1"/>
    </source>
</evidence>